<dbReference type="InterPro" id="IPR002575">
    <property type="entry name" value="Aminoglycoside_PTrfase"/>
</dbReference>
<dbReference type="InterPro" id="IPR011009">
    <property type="entry name" value="Kinase-like_dom_sf"/>
</dbReference>
<evidence type="ECO:0000259" key="1">
    <source>
        <dbReference type="Pfam" id="PF01636"/>
    </source>
</evidence>
<sequence length="276" mass="29816">MARVSAATGVPLDFRGRCPGGEVGAAYVTWPDGRPGVLTWQPGPLLDRQRRIAALLALARSRGVPVPAYELVVPLTVDGEPAVAVVQERLPGTTPDRYDETLVTGMLAAHERFAGVLADRADVPPAPLYLTGDGPGFCLHGPLAGYDRRAARLLSWIEAVGAASPPVLAGDDLVHLDFHPGNVLVDASGTVTGIIDWDGAARGDRRFDLVTLRFAIPPDQPALAARLDAELAERLTADELRPYWASMALRQVDWTIRHHDARTVERYLTIAETRMD</sequence>
<proteinExistence type="predicted"/>
<accession>A0A8J4A8T9</accession>
<gene>
    <name evidence="2" type="ORF">NUM_22830</name>
</gene>
<dbReference type="Proteomes" id="UP000614996">
    <property type="component" value="Unassembled WGS sequence"/>
</dbReference>
<keyword evidence="3" id="KW-1185">Reference proteome</keyword>
<dbReference type="EMBL" id="BOPO01000037">
    <property type="protein sequence ID" value="GIL27029.1"/>
    <property type="molecule type" value="Genomic_DNA"/>
</dbReference>
<dbReference type="SUPFAM" id="SSF56112">
    <property type="entry name" value="Protein kinase-like (PK-like)"/>
    <property type="match status" value="1"/>
</dbReference>
<dbReference type="AlphaFoldDB" id="A0A8J4A8T9"/>
<dbReference type="RefSeq" id="WP_207124792.1">
    <property type="nucleotide sequence ID" value="NZ_BOPO01000037.1"/>
</dbReference>
<dbReference type="Pfam" id="PF01636">
    <property type="entry name" value="APH"/>
    <property type="match status" value="1"/>
</dbReference>
<dbReference type="InterPro" id="IPR051678">
    <property type="entry name" value="AGP_Transferase"/>
</dbReference>
<reference evidence="3" key="1">
    <citation type="journal article" date="2021" name="Int. J. Syst. Evol. Microbiol.">
        <title>Actinocatenispora comari sp. nov., an endophytic actinomycete isolated from aerial parts of Comarum salesowianum.</title>
        <authorList>
            <person name="Oyunbileg N."/>
            <person name="Iizaka Y."/>
            <person name="Hamada M."/>
            <person name="Davaapurev B.O."/>
            <person name="Fukumoto A."/>
            <person name="Tsetseg B."/>
            <person name="Kato F."/>
            <person name="Tamura T."/>
            <person name="Batkhuu J."/>
            <person name="Anzai Y."/>
        </authorList>
    </citation>
    <scope>NUCLEOTIDE SEQUENCE [LARGE SCALE GENOMIC DNA]</scope>
    <source>
        <strain evidence="3">NUM-2625</strain>
    </source>
</reference>
<feature type="domain" description="Aminoglycoside phosphotransferase" evidence="1">
    <location>
        <begin position="27"/>
        <end position="235"/>
    </location>
</feature>
<name>A0A8J4A8T9_9ACTN</name>
<dbReference type="Gene3D" id="3.90.1200.10">
    <property type="match status" value="1"/>
</dbReference>
<protein>
    <recommendedName>
        <fullName evidence="1">Aminoglycoside phosphotransferase domain-containing protein</fullName>
    </recommendedName>
</protein>
<comment type="caution">
    <text evidence="2">The sequence shown here is derived from an EMBL/GenBank/DDBJ whole genome shotgun (WGS) entry which is preliminary data.</text>
</comment>
<organism evidence="2 3">
    <name type="scientific">Actinocatenispora comari</name>
    <dbReference type="NCBI Taxonomy" id="2807577"/>
    <lineage>
        <taxon>Bacteria</taxon>
        <taxon>Bacillati</taxon>
        <taxon>Actinomycetota</taxon>
        <taxon>Actinomycetes</taxon>
        <taxon>Micromonosporales</taxon>
        <taxon>Micromonosporaceae</taxon>
        <taxon>Actinocatenispora</taxon>
    </lineage>
</organism>
<dbReference type="PANTHER" id="PTHR21310">
    <property type="entry name" value="AMINOGLYCOSIDE PHOSPHOTRANSFERASE-RELATED-RELATED"/>
    <property type="match status" value="1"/>
</dbReference>
<evidence type="ECO:0000313" key="2">
    <source>
        <dbReference type="EMBL" id="GIL27029.1"/>
    </source>
</evidence>
<evidence type="ECO:0000313" key="3">
    <source>
        <dbReference type="Proteomes" id="UP000614996"/>
    </source>
</evidence>